<dbReference type="RefSeq" id="YP_009664233.1">
    <property type="nucleotide sequence ID" value="NC_043027.1"/>
</dbReference>
<dbReference type="GeneID" id="40524264"/>
<sequence length="59" mass="7248">MWGFKINLLEGLLLIILILLMFIISFPCWLLQRFGFKVKQYSNFLYKNNQYLLLDIKRY</sequence>
<dbReference type="EMBL" id="MF360957">
    <property type="protein sequence ID" value="AST99853.1"/>
    <property type="molecule type" value="Genomic_DNA"/>
</dbReference>
<evidence type="ECO:0000313" key="2">
    <source>
        <dbReference type="EMBL" id="AST99853.1"/>
    </source>
</evidence>
<dbReference type="Proteomes" id="UP000226236">
    <property type="component" value="Segment"/>
</dbReference>
<organism evidence="2 3">
    <name type="scientific">Bacillus phage PBS1</name>
    <dbReference type="NCBI Taxonomy" id="2884423"/>
    <lineage>
        <taxon>Viruses</taxon>
        <taxon>Duplodnaviria</taxon>
        <taxon>Heunggongvirae</taxon>
        <taxon>Uroviricota</taxon>
        <taxon>Caudoviricetes</taxon>
        <taxon>Takahashivirus</taxon>
        <taxon>Bacillus phage PBS1</taxon>
    </lineage>
</organism>
<feature type="transmembrane region" description="Helical" evidence="1">
    <location>
        <begin position="12"/>
        <end position="31"/>
    </location>
</feature>
<name>A0A223LCT2_BPPB1</name>
<keyword evidence="1" id="KW-0812">Transmembrane</keyword>
<keyword evidence="3" id="KW-1185">Reference proteome</keyword>
<proteinExistence type="predicted"/>
<evidence type="ECO:0000256" key="1">
    <source>
        <dbReference type="SAM" id="Phobius"/>
    </source>
</evidence>
<keyword evidence="1" id="KW-1133">Transmembrane helix</keyword>
<keyword evidence="1" id="KW-0472">Membrane</keyword>
<accession>A0A223LCT2</accession>
<evidence type="ECO:0000313" key="3">
    <source>
        <dbReference type="Proteomes" id="UP000226236"/>
    </source>
</evidence>
<gene>
    <name evidence="2" type="primary">31</name>
    <name evidence="2" type="ORF">PBI_PBS1_31</name>
</gene>
<protein>
    <submittedName>
        <fullName evidence="2">Uncharacterized protein</fullName>
    </submittedName>
</protein>
<reference evidence="2 3" key="1">
    <citation type="submission" date="2017-06" db="EMBL/GenBank/DDBJ databases">
        <authorList>
            <person name="Russell D.A."/>
            <person name="Jacobs-Sera D."/>
            <person name="Duda R."/>
            <person name="Hatfull G.F."/>
            <person name="Hendrix R.W."/>
        </authorList>
    </citation>
    <scope>NUCLEOTIDE SEQUENCE [LARGE SCALE GENOMIC DNA]</scope>
</reference>